<keyword evidence="6 7" id="KW-0472">Membrane</keyword>
<gene>
    <name evidence="9" type="ORF">ACFQBT_17485</name>
</gene>
<comment type="caution">
    <text evidence="9">The sequence shown here is derived from an EMBL/GenBank/DDBJ whole genome shotgun (WGS) entry which is preliminary data.</text>
</comment>
<dbReference type="SUPFAM" id="SSF103473">
    <property type="entry name" value="MFS general substrate transporter"/>
    <property type="match status" value="1"/>
</dbReference>
<evidence type="ECO:0000256" key="4">
    <source>
        <dbReference type="ARBA" id="ARBA00022692"/>
    </source>
</evidence>
<organism evidence="9 10">
    <name type="scientific">Branchiibius cervicis</name>
    <dbReference type="NCBI Taxonomy" id="908252"/>
    <lineage>
        <taxon>Bacteria</taxon>
        <taxon>Bacillati</taxon>
        <taxon>Actinomycetota</taxon>
        <taxon>Actinomycetes</taxon>
        <taxon>Micrococcales</taxon>
        <taxon>Dermacoccaceae</taxon>
        <taxon>Branchiibius</taxon>
    </lineage>
</organism>
<feature type="transmembrane region" description="Helical" evidence="7">
    <location>
        <begin position="152"/>
        <end position="175"/>
    </location>
</feature>
<dbReference type="InterPro" id="IPR020846">
    <property type="entry name" value="MFS_dom"/>
</dbReference>
<dbReference type="PROSITE" id="PS50850">
    <property type="entry name" value="MFS"/>
    <property type="match status" value="1"/>
</dbReference>
<keyword evidence="2" id="KW-0813">Transport</keyword>
<keyword evidence="5 7" id="KW-1133">Transmembrane helix</keyword>
<protein>
    <recommendedName>
        <fullName evidence="8">Major facilitator superfamily (MFS) profile domain-containing protein</fullName>
    </recommendedName>
</protein>
<dbReference type="Gene3D" id="1.20.1250.20">
    <property type="entry name" value="MFS general substrate transporter like domains"/>
    <property type="match status" value="1"/>
</dbReference>
<dbReference type="PANTHER" id="PTHR23513">
    <property type="entry name" value="INTEGRAL MEMBRANE EFFLUX PROTEIN-RELATED"/>
    <property type="match status" value="1"/>
</dbReference>
<sequence length="213" mass="21503">MLEGFAYLRGHTVLLMSFVVDIIAMVFGMPRALFPQIAHESFGGPIDGGLAFALLFAAIPLGAVVGGVFSGWVSRVTRQGAAVVVAIIVWGLAMVVFGLAVWRASGSIGVAFWVAFVALAIGGAADMASAAFRSTMLQQAAADDVRGRLQGVFIVVVAGGPRIADVVHGGAAAVVGTAAAATGGGVLVVVLVVAVTMAVPAFVRYRVAPAPAV</sequence>
<evidence type="ECO:0000313" key="9">
    <source>
        <dbReference type="EMBL" id="MFC6715511.1"/>
    </source>
</evidence>
<dbReference type="Proteomes" id="UP001596356">
    <property type="component" value="Unassembled WGS sequence"/>
</dbReference>
<evidence type="ECO:0000256" key="2">
    <source>
        <dbReference type="ARBA" id="ARBA00022448"/>
    </source>
</evidence>
<evidence type="ECO:0000256" key="1">
    <source>
        <dbReference type="ARBA" id="ARBA00004429"/>
    </source>
</evidence>
<evidence type="ECO:0000256" key="3">
    <source>
        <dbReference type="ARBA" id="ARBA00022475"/>
    </source>
</evidence>
<dbReference type="PANTHER" id="PTHR23513:SF9">
    <property type="entry name" value="ENTEROBACTIN EXPORTER ENTS"/>
    <property type="match status" value="1"/>
</dbReference>
<evidence type="ECO:0000313" key="10">
    <source>
        <dbReference type="Proteomes" id="UP001596356"/>
    </source>
</evidence>
<dbReference type="InterPro" id="IPR036259">
    <property type="entry name" value="MFS_trans_sf"/>
</dbReference>
<feature type="transmembrane region" description="Helical" evidence="7">
    <location>
        <begin position="181"/>
        <end position="203"/>
    </location>
</feature>
<dbReference type="RefSeq" id="WP_377824677.1">
    <property type="nucleotide sequence ID" value="NZ_JBHSWJ010000002.1"/>
</dbReference>
<dbReference type="EMBL" id="JBHSWJ010000002">
    <property type="protein sequence ID" value="MFC6715511.1"/>
    <property type="molecule type" value="Genomic_DNA"/>
</dbReference>
<proteinExistence type="predicted"/>
<feature type="domain" description="Major facilitator superfamily (MFS) profile" evidence="8">
    <location>
        <begin position="1"/>
        <end position="213"/>
    </location>
</feature>
<keyword evidence="3" id="KW-1003">Cell membrane</keyword>
<evidence type="ECO:0000259" key="8">
    <source>
        <dbReference type="PROSITE" id="PS50850"/>
    </source>
</evidence>
<evidence type="ECO:0000256" key="5">
    <source>
        <dbReference type="ARBA" id="ARBA00022989"/>
    </source>
</evidence>
<accession>A0ABW2AWI8</accession>
<evidence type="ECO:0000256" key="6">
    <source>
        <dbReference type="ARBA" id="ARBA00023136"/>
    </source>
</evidence>
<feature type="transmembrane region" description="Helical" evidence="7">
    <location>
        <begin position="12"/>
        <end position="30"/>
    </location>
</feature>
<evidence type="ECO:0000256" key="7">
    <source>
        <dbReference type="SAM" id="Phobius"/>
    </source>
</evidence>
<keyword evidence="4 7" id="KW-0812">Transmembrane</keyword>
<keyword evidence="10" id="KW-1185">Reference proteome</keyword>
<feature type="transmembrane region" description="Helical" evidence="7">
    <location>
        <begin position="50"/>
        <end position="73"/>
    </location>
</feature>
<comment type="subcellular location">
    <subcellularLocation>
        <location evidence="1">Cell inner membrane</location>
        <topology evidence="1">Multi-pass membrane protein</topology>
    </subcellularLocation>
</comment>
<feature type="transmembrane region" description="Helical" evidence="7">
    <location>
        <begin position="108"/>
        <end position="132"/>
    </location>
</feature>
<feature type="transmembrane region" description="Helical" evidence="7">
    <location>
        <begin position="80"/>
        <end position="102"/>
    </location>
</feature>
<reference evidence="10" key="1">
    <citation type="journal article" date="2019" name="Int. J. Syst. Evol. Microbiol.">
        <title>The Global Catalogue of Microorganisms (GCM) 10K type strain sequencing project: providing services to taxonomists for standard genome sequencing and annotation.</title>
        <authorList>
            <consortium name="The Broad Institute Genomics Platform"/>
            <consortium name="The Broad Institute Genome Sequencing Center for Infectious Disease"/>
            <person name="Wu L."/>
            <person name="Ma J."/>
        </authorList>
    </citation>
    <scope>NUCLEOTIDE SEQUENCE [LARGE SCALE GENOMIC DNA]</scope>
    <source>
        <strain evidence="10">NBRC 106593</strain>
    </source>
</reference>
<name>A0ABW2AWI8_9MICO</name>